<dbReference type="InterPro" id="IPR016125">
    <property type="entry name" value="Peptidase_C15-like"/>
</dbReference>
<dbReference type="PANTHER" id="PTHR23402:SF26">
    <property type="entry name" value="PEPTIDASE C15, PYROGLUTAMYL PEPTIDASE I-LIKE PROTEIN"/>
    <property type="match status" value="1"/>
</dbReference>
<evidence type="ECO:0000256" key="2">
    <source>
        <dbReference type="ARBA" id="ARBA00022490"/>
    </source>
</evidence>
<dbReference type="InterPro" id="IPR036440">
    <property type="entry name" value="Peptidase_C15-like_sf"/>
</dbReference>
<evidence type="ECO:0000313" key="7">
    <source>
        <dbReference type="Proteomes" id="UP001172457"/>
    </source>
</evidence>
<dbReference type="Gene3D" id="3.40.630.20">
    <property type="entry name" value="Peptidase C15, pyroglutamyl peptidase I-like"/>
    <property type="match status" value="1"/>
</dbReference>
<gene>
    <name evidence="6" type="ORF">OSB04_008927</name>
</gene>
<dbReference type="InterPro" id="IPR000816">
    <property type="entry name" value="Peptidase_C15"/>
</dbReference>
<evidence type="ECO:0000256" key="3">
    <source>
        <dbReference type="ARBA" id="ARBA00022670"/>
    </source>
</evidence>
<keyword evidence="2" id="KW-0963">Cytoplasm</keyword>
<proteinExistence type="inferred from homology"/>
<keyword evidence="7" id="KW-1185">Reference proteome</keyword>
<evidence type="ECO:0000313" key="6">
    <source>
        <dbReference type="EMBL" id="KAJ9563767.1"/>
    </source>
</evidence>
<dbReference type="AlphaFoldDB" id="A0AA38WK02"/>
<protein>
    <recommendedName>
        <fullName evidence="8">Pyrrolidone-carboxylate peptidase</fullName>
    </recommendedName>
</protein>
<dbReference type="GO" id="GO:0005829">
    <property type="term" value="C:cytosol"/>
    <property type="evidence" value="ECO:0007669"/>
    <property type="project" value="InterPro"/>
</dbReference>
<keyword evidence="4" id="KW-0378">Hydrolase</keyword>
<dbReference type="PROSITE" id="PS51257">
    <property type="entry name" value="PROKAR_LIPOPROTEIN"/>
    <property type="match status" value="1"/>
</dbReference>
<dbReference type="SUPFAM" id="SSF53182">
    <property type="entry name" value="Pyrrolidone carboxyl peptidase (pyroglutamate aminopeptidase)"/>
    <property type="match status" value="1"/>
</dbReference>
<dbReference type="GO" id="GO:0006508">
    <property type="term" value="P:proteolysis"/>
    <property type="evidence" value="ECO:0007669"/>
    <property type="project" value="UniProtKB-KW"/>
</dbReference>
<evidence type="ECO:0000256" key="1">
    <source>
        <dbReference type="ARBA" id="ARBA00006641"/>
    </source>
</evidence>
<evidence type="ECO:0008006" key="8">
    <source>
        <dbReference type="Google" id="ProtNLM"/>
    </source>
</evidence>
<evidence type="ECO:0000256" key="4">
    <source>
        <dbReference type="ARBA" id="ARBA00022801"/>
    </source>
</evidence>
<reference evidence="6" key="1">
    <citation type="submission" date="2023-03" db="EMBL/GenBank/DDBJ databases">
        <title>Chromosome-scale reference genome and RAD-based genetic map of yellow starthistle (Centaurea solstitialis) reveal putative structural variation and QTLs associated with invader traits.</title>
        <authorList>
            <person name="Reatini B."/>
            <person name="Cang F.A."/>
            <person name="Jiang Q."/>
            <person name="Mckibben M.T.W."/>
            <person name="Barker M.S."/>
            <person name="Rieseberg L.H."/>
            <person name="Dlugosch K.M."/>
        </authorList>
    </citation>
    <scope>NUCLEOTIDE SEQUENCE</scope>
    <source>
        <strain evidence="6">CAN-66</strain>
        <tissue evidence="6">Leaf</tissue>
    </source>
</reference>
<dbReference type="Pfam" id="PF01470">
    <property type="entry name" value="Peptidase_C15"/>
    <property type="match status" value="1"/>
</dbReference>
<accession>A0AA38WK02</accession>
<dbReference type="PANTHER" id="PTHR23402">
    <property type="entry name" value="PROTEASE FAMILY C15 PYROGLUTAMYL-PEPTIDASE I-RELATED"/>
    <property type="match status" value="1"/>
</dbReference>
<dbReference type="Proteomes" id="UP001172457">
    <property type="component" value="Chromosome 2"/>
</dbReference>
<keyword evidence="5" id="KW-0788">Thiol protease</keyword>
<organism evidence="6 7">
    <name type="scientific">Centaurea solstitialis</name>
    <name type="common">yellow star-thistle</name>
    <dbReference type="NCBI Taxonomy" id="347529"/>
    <lineage>
        <taxon>Eukaryota</taxon>
        <taxon>Viridiplantae</taxon>
        <taxon>Streptophyta</taxon>
        <taxon>Embryophyta</taxon>
        <taxon>Tracheophyta</taxon>
        <taxon>Spermatophyta</taxon>
        <taxon>Magnoliopsida</taxon>
        <taxon>eudicotyledons</taxon>
        <taxon>Gunneridae</taxon>
        <taxon>Pentapetalae</taxon>
        <taxon>asterids</taxon>
        <taxon>campanulids</taxon>
        <taxon>Asterales</taxon>
        <taxon>Asteraceae</taxon>
        <taxon>Carduoideae</taxon>
        <taxon>Cardueae</taxon>
        <taxon>Centaureinae</taxon>
        <taxon>Centaurea</taxon>
    </lineage>
</organism>
<name>A0AA38WK02_9ASTR</name>
<keyword evidence="3" id="KW-0645">Protease</keyword>
<dbReference type="FunFam" id="3.40.630.20:FF:000003">
    <property type="entry name" value="Pyrrolidone-carboxylate peptidase isoform A"/>
    <property type="match status" value="1"/>
</dbReference>
<dbReference type="GO" id="GO:0016920">
    <property type="term" value="F:pyroglutamyl-peptidase activity"/>
    <property type="evidence" value="ECO:0007669"/>
    <property type="project" value="InterPro"/>
</dbReference>
<comment type="caution">
    <text evidence="6">The sequence shown here is derived from an EMBL/GenBank/DDBJ whole genome shotgun (WGS) entry which is preliminary data.</text>
</comment>
<sequence length="280" mass="30586">MWRSTPVEDIVAVEDEMDVVVGRLMATTTLTSGCTTSTTRLRPSERKFVKLPAILRYFNRIDDDIRGFNEIEMGSEAPKSVVIHVTGFKKFNVFATNPTEALVSDLRNGFAPGVSLGSCTVLETAGDGALATLYKVLESSVSSENKSGSEEVVWLHMGLNGGASKFAIERQAVNEATFSCPDELAAADCPEDGGLTRTRETVCAIDTILEFVKKTKGCDATISDDAGRFVCNYVYYHSLRFAEDKGHKSLFVHVPPFSRISEETQKQFMVALLEAIALSC</sequence>
<dbReference type="EMBL" id="JARYMX010000002">
    <property type="protein sequence ID" value="KAJ9563767.1"/>
    <property type="molecule type" value="Genomic_DNA"/>
</dbReference>
<dbReference type="PRINTS" id="PR00706">
    <property type="entry name" value="PYROGLUPTASE"/>
</dbReference>
<evidence type="ECO:0000256" key="5">
    <source>
        <dbReference type="ARBA" id="ARBA00022807"/>
    </source>
</evidence>
<comment type="similarity">
    <text evidence="1">Belongs to the peptidase C15 family.</text>
</comment>